<name>A0A2T1E4M9_9CYAN</name>
<evidence type="ECO:0000313" key="2">
    <source>
        <dbReference type="Proteomes" id="UP000239576"/>
    </source>
</evidence>
<dbReference type="EMBL" id="PVWK01000085">
    <property type="protein sequence ID" value="PSB27671.1"/>
    <property type="molecule type" value="Genomic_DNA"/>
</dbReference>
<comment type="caution">
    <text evidence="1">The sequence shown here is derived from an EMBL/GenBank/DDBJ whole genome shotgun (WGS) entry which is preliminary data.</text>
</comment>
<dbReference type="Proteomes" id="UP000239576">
    <property type="component" value="Unassembled WGS sequence"/>
</dbReference>
<gene>
    <name evidence="1" type="ORF">C7B82_16195</name>
</gene>
<dbReference type="AlphaFoldDB" id="A0A2T1E4M9"/>
<proteinExistence type="predicted"/>
<dbReference type="RefSeq" id="WP_106257337.1">
    <property type="nucleotide sequence ID" value="NZ_CAWNSW010000101.1"/>
</dbReference>
<accession>A0A2T1E4M9</accession>
<sequence length="77" mass="8498">MLTPSENTSASWESNVWAQAVRMPRAVPAAVAEKLCQWAGSAVRSLILTTAKLQQQYELLVKQQVSTFEVKGVSVMF</sequence>
<keyword evidence="2" id="KW-1185">Reference proteome</keyword>
<evidence type="ECO:0000313" key="1">
    <source>
        <dbReference type="EMBL" id="PSB27671.1"/>
    </source>
</evidence>
<protein>
    <submittedName>
        <fullName evidence="1">Uncharacterized protein</fullName>
    </submittedName>
</protein>
<reference evidence="2" key="1">
    <citation type="submission" date="2018-02" db="EMBL/GenBank/DDBJ databases">
        <authorList>
            <person name="Moore K."/>
            <person name="Momper L."/>
        </authorList>
    </citation>
    <scope>NUCLEOTIDE SEQUENCE [LARGE SCALE GENOMIC DNA]</scope>
    <source>
        <strain evidence="2">ULC18</strain>
    </source>
</reference>
<reference evidence="1 2" key="2">
    <citation type="submission" date="2018-03" db="EMBL/GenBank/DDBJ databases">
        <title>The ancient ancestry and fast evolution of plastids.</title>
        <authorList>
            <person name="Moore K.R."/>
            <person name="Magnabosco C."/>
            <person name="Momper L."/>
            <person name="Gold D.A."/>
            <person name="Bosak T."/>
            <person name="Fournier G.P."/>
        </authorList>
    </citation>
    <scope>NUCLEOTIDE SEQUENCE [LARGE SCALE GENOMIC DNA]</scope>
    <source>
        <strain evidence="1 2">ULC18</strain>
    </source>
</reference>
<organism evidence="1 2">
    <name type="scientific">Stenomitos frigidus ULC18</name>
    <dbReference type="NCBI Taxonomy" id="2107698"/>
    <lineage>
        <taxon>Bacteria</taxon>
        <taxon>Bacillati</taxon>
        <taxon>Cyanobacteriota</taxon>
        <taxon>Cyanophyceae</taxon>
        <taxon>Leptolyngbyales</taxon>
        <taxon>Leptolyngbyaceae</taxon>
        <taxon>Stenomitos</taxon>
    </lineage>
</organism>